<dbReference type="Proteomes" id="UP000265566">
    <property type="component" value="Chromosome 1"/>
</dbReference>
<evidence type="ECO:0000313" key="1">
    <source>
        <dbReference type="EMBL" id="RHN82147.1"/>
    </source>
</evidence>
<dbReference type="AlphaFoldDB" id="A0A396K993"/>
<comment type="caution">
    <text evidence="1">The sequence shown here is derived from an EMBL/GenBank/DDBJ whole genome shotgun (WGS) entry which is preliminary data.</text>
</comment>
<reference evidence="2" key="1">
    <citation type="journal article" date="2018" name="Nat. Plants">
        <title>Whole-genome landscape of Medicago truncatula symbiotic genes.</title>
        <authorList>
            <person name="Pecrix Y."/>
            <person name="Staton S.E."/>
            <person name="Sallet E."/>
            <person name="Lelandais-Briere C."/>
            <person name="Moreau S."/>
            <person name="Carrere S."/>
            <person name="Blein T."/>
            <person name="Jardinaud M.F."/>
            <person name="Latrasse D."/>
            <person name="Zouine M."/>
            <person name="Zahm M."/>
            <person name="Kreplak J."/>
            <person name="Mayjonade B."/>
            <person name="Satge C."/>
            <person name="Perez M."/>
            <person name="Cauet S."/>
            <person name="Marande W."/>
            <person name="Chantry-Darmon C."/>
            <person name="Lopez-Roques C."/>
            <person name="Bouchez O."/>
            <person name="Berard A."/>
            <person name="Debelle F."/>
            <person name="Munos S."/>
            <person name="Bendahmane A."/>
            <person name="Berges H."/>
            <person name="Niebel A."/>
            <person name="Buitink J."/>
            <person name="Frugier F."/>
            <person name="Benhamed M."/>
            <person name="Crespi M."/>
            <person name="Gouzy J."/>
            <person name="Gamas P."/>
        </authorList>
    </citation>
    <scope>NUCLEOTIDE SEQUENCE [LARGE SCALE GENOMIC DNA]</scope>
    <source>
        <strain evidence="2">cv. Jemalong A17</strain>
    </source>
</reference>
<proteinExistence type="predicted"/>
<protein>
    <submittedName>
        <fullName evidence="1">Uncharacterized protein</fullName>
    </submittedName>
</protein>
<sequence>MQTTLPCTKVGDWGVVGHQVYINANHFALSTLNNGLSTLRGARLALEGVNRLFQLLEHLSAVLGPKLLKGQATKI</sequence>
<gene>
    <name evidence="1" type="ORF">MtrunA17_Chr1g0206711</name>
</gene>
<evidence type="ECO:0000313" key="2">
    <source>
        <dbReference type="Proteomes" id="UP000265566"/>
    </source>
</evidence>
<accession>A0A396K993</accession>
<organism evidence="1 2">
    <name type="scientific">Medicago truncatula</name>
    <name type="common">Barrel medic</name>
    <name type="synonym">Medicago tribuloides</name>
    <dbReference type="NCBI Taxonomy" id="3880"/>
    <lineage>
        <taxon>Eukaryota</taxon>
        <taxon>Viridiplantae</taxon>
        <taxon>Streptophyta</taxon>
        <taxon>Embryophyta</taxon>
        <taxon>Tracheophyta</taxon>
        <taxon>Spermatophyta</taxon>
        <taxon>Magnoliopsida</taxon>
        <taxon>eudicotyledons</taxon>
        <taxon>Gunneridae</taxon>
        <taxon>Pentapetalae</taxon>
        <taxon>rosids</taxon>
        <taxon>fabids</taxon>
        <taxon>Fabales</taxon>
        <taxon>Fabaceae</taxon>
        <taxon>Papilionoideae</taxon>
        <taxon>50 kb inversion clade</taxon>
        <taxon>NPAAA clade</taxon>
        <taxon>Hologalegina</taxon>
        <taxon>IRL clade</taxon>
        <taxon>Trifolieae</taxon>
        <taxon>Medicago</taxon>
    </lineage>
</organism>
<dbReference type="Gramene" id="rna6273">
    <property type="protein sequence ID" value="RHN82147.1"/>
    <property type="gene ID" value="gene6273"/>
</dbReference>
<dbReference type="EMBL" id="PSQE01000001">
    <property type="protein sequence ID" value="RHN82147.1"/>
    <property type="molecule type" value="Genomic_DNA"/>
</dbReference>
<name>A0A396K993_MEDTR</name>